<proteinExistence type="predicted"/>
<accession>A0ACC2S0B7</accession>
<evidence type="ECO:0000313" key="2">
    <source>
        <dbReference type="Proteomes" id="UP001165960"/>
    </source>
</evidence>
<organism evidence="1 2">
    <name type="scientific">Entomophthora muscae</name>
    <dbReference type="NCBI Taxonomy" id="34485"/>
    <lineage>
        <taxon>Eukaryota</taxon>
        <taxon>Fungi</taxon>
        <taxon>Fungi incertae sedis</taxon>
        <taxon>Zoopagomycota</taxon>
        <taxon>Entomophthoromycotina</taxon>
        <taxon>Entomophthoromycetes</taxon>
        <taxon>Entomophthorales</taxon>
        <taxon>Entomophthoraceae</taxon>
        <taxon>Entomophthora</taxon>
    </lineage>
</organism>
<name>A0ACC2S0B7_9FUNG</name>
<protein>
    <submittedName>
        <fullName evidence="1">Uncharacterized protein</fullName>
    </submittedName>
</protein>
<reference evidence="1" key="1">
    <citation type="submission" date="2022-04" db="EMBL/GenBank/DDBJ databases">
        <title>Genome of the entomopathogenic fungus Entomophthora muscae.</title>
        <authorList>
            <person name="Elya C."/>
            <person name="Lovett B.R."/>
            <person name="Lee E."/>
            <person name="Macias A.M."/>
            <person name="Hajek A.E."/>
            <person name="De Bivort B.L."/>
            <person name="Kasson M.T."/>
            <person name="De Fine Licht H.H."/>
            <person name="Stajich J.E."/>
        </authorList>
    </citation>
    <scope>NUCLEOTIDE SEQUENCE</scope>
    <source>
        <strain evidence="1">Berkeley</strain>
    </source>
</reference>
<sequence>MVPPITNCQKKSHAKAKQTQNQPMDAQDSNQMDIQEAPSFSQATALSEMAPQRQISLVKAPTGDETTI</sequence>
<comment type="caution">
    <text evidence="1">The sequence shown here is derived from an EMBL/GenBank/DDBJ whole genome shotgun (WGS) entry which is preliminary data.</text>
</comment>
<gene>
    <name evidence="1" type="ORF">DSO57_1001150</name>
</gene>
<evidence type="ECO:0000313" key="1">
    <source>
        <dbReference type="EMBL" id="KAJ9055712.1"/>
    </source>
</evidence>
<dbReference type="Proteomes" id="UP001165960">
    <property type="component" value="Unassembled WGS sequence"/>
</dbReference>
<keyword evidence="2" id="KW-1185">Reference proteome</keyword>
<dbReference type="EMBL" id="QTSX02006392">
    <property type="protein sequence ID" value="KAJ9055712.1"/>
    <property type="molecule type" value="Genomic_DNA"/>
</dbReference>